<dbReference type="Proteomes" id="UP000049127">
    <property type="component" value="Unassembled WGS sequence"/>
</dbReference>
<dbReference type="Gene3D" id="3.40.50.10310">
    <property type="entry name" value="Creatininase"/>
    <property type="match status" value="1"/>
</dbReference>
<dbReference type="GO" id="GO:0006601">
    <property type="term" value="P:creatine biosynthetic process"/>
    <property type="evidence" value="ECO:0007669"/>
    <property type="project" value="InterPro"/>
</dbReference>
<evidence type="ECO:0000256" key="2">
    <source>
        <dbReference type="ARBA" id="ARBA00022723"/>
    </source>
</evidence>
<evidence type="ECO:0000256" key="5">
    <source>
        <dbReference type="ARBA" id="ARBA00024029"/>
    </source>
</evidence>
<evidence type="ECO:0000313" key="7">
    <source>
        <dbReference type="Proteomes" id="UP000049127"/>
    </source>
</evidence>
<organism evidence="6 7">
    <name type="scientific">Paraclostridium sordellii</name>
    <name type="common">Clostridium sordellii</name>
    <dbReference type="NCBI Taxonomy" id="1505"/>
    <lineage>
        <taxon>Bacteria</taxon>
        <taxon>Bacillati</taxon>
        <taxon>Bacillota</taxon>
        <taxon>Clostridia</taxon>
        <taxon>Peptostreptococcales</taxon>
        <taxon>Peptostreptococcaceae</taxon>
        <taxon>Paraclostridium</taxon>
    </lineage>
</organism>
<keyword evidence="3 6" id="KW-0378">Hydrolase</keyword>
<proteinExistence type="inferred from homology"/>
<accession>A0A0C7G3D8</accession>
<dbReference type="RefSeq" id="WP_055334226.1">
    <property type="nucleotide sequence ID" value="NZ_CDNF01000003.1"/>
</dbReference>
<sequence>MYEEFKMRNMTWQEFAKKKDDVIILPIGATEQHGPHLPTCVDAVLAEEFAYRIAEKINGVVAPTLSYGYKSKPLSGGGPLFPGTIDLNGATLQALVMDIIDEFVRDGFTKIFILSAHFENEAFIIEAMDLCSAKYGDKVKLLLTNWWDPMSPDVIDKVFDEVEFPGWALEHAAVTETSLMMYFAPELVREDKILDTENANPATYFRYPIEKDIVPETGILASAKSSSAERGKIIVDDVIPNIVKIVEEAFK</sequence>
<dbReference type="OrthoDB" id="9801445at2"/>
<dbReference type="EMBL" id="CEKZ01000003">
    <property type="protein sequence ID" value="CEQ02963.1"/>
    <property type="molecule type" value="Genomic_DNA"/>
</dbReference>
<dbReference type="NCBIfam" id="TIGR04448">
    <property type="entry name" value="creatininase"/>
    <property type="match status" value="1"/>
</dbReference>
<keyword evidence="2" id="KW-0479">Metal-binding</keyword>
<dbReference type="GO" id="GO:0006602">
    <property type="term" value="P:creatinine catabolic process"/>
    <property type="evidence" value="ECO:0007669"/>
    <property type="project" value="InterPro"/>
</dbReference>
<dbReference type="GO" id="GO:0009231">
    <property type="term" value="P:riboflavin biosynthetic process"/>
    <property type="evidence" value="ECO:0007669"/>
    <property type="project" value="TreeGrafter"/>
</dbReference>
<keyword evidence="4" id="KW-0862">Zinc</keyword>
<reference evidence="6 7" key="1">
    <citation type="submission" date="2015-01" db="EMBL/GenBank/DDBJ databases">
        <authorList>
            <person name="Aslett A.Martin."/>
            <person name="De Silva Nishadi"/>
        </authorList>
    </citation>
    <scope>NUCLEOTIDE SEQUENCE [LARGE SCALE GENOMIC DNA]</scope>
    <source>
        <strain evidence="6 7">R28058</strain>
    </source>
</reference>
<evidence type="ECO:0000256" key="1">
    <source>
        <dbReference type="ARBA" id="ARBA00001947"/>
    </source>
</evidence>
<dbReference type="GO" id="GO:0016811">
    <property type="term" value="F:hydrolase activity, acting on carbon-nitrogen (but not peptide) bonds, in linear amides"/>
    <property type="evidence" value="ECO:0007669"/>
    <property type="project" value="TreeGrafter"/>
</dbReference>
<dbReference type="PANTHER" id="PTHR35005:SF1">
    <property type="entry name" value="2-AMINO-5-FORMYLAMINO-6-RIBOSYLAMINOPYRIMIDIN-4(3H)-ONE 5'-MONOPHOSPHATE DEFORMYLASE"/>
    <property type="match status" value="1"/>
</dbReference>
<dbReference type="AlphaFoldDB" id="A0A0C7G3D8"/>
<name>A0A0C7G3D8_PARSO</name>
<dbReference type="SUPFAM" id="SSF102215">
    <property type="entry name" value="Creatininase"/>
    <property type="match status" value="1"/>
</dbReference>
<dbReference type="GO" id="GO:0047789">
    <property type="term" value="F:creatininase activity"/>
    <property type="evidence" value="ECO:0007669"/>
    <property type="project" value="UniProtKB-EC"/>
</dbReference>
<gene>
    <name evidence="6" type="primary">crnA_1</name>
    <name evidence="6" type="ORF">R28058_06961</name>
</gene>
<evidence type="ECO:0000313" key="6">
    <source>
        <dbReference type="EMBL" id="CEQ02963.1"/>
    </source>
</evidence>
<comment type="similarity">
    <text evidence="5">Belongs to the creatininase superfamily.</text>
</comment>
<dbReference type="GO" id="GO:0046872">
    <property type="term" value="F:metal ion binding"/>
    <property type="evidence" value="ECO:0007669"/>
    <property type="project" value="UniProtKB-KW"/>
</dbReference>
<dbReference type="InterPro" id="IPR024087">
    <property type="entry name" value="Creatininase-like_sf"/>
</dbReference>
<evidence type="ECO:0000256" key="3">
    <source>
        <dbReference type="ARBA" id="ARBA00022801"/>
    </source>
</evidence>
<dbReference type="Pfam" id="PF02633">
    <property type="entry name" value="Creatininase"/>
    <property type="match status" value="1"/>
</dbReference>
<dbReference type="InterPro" id="IPR003785">
    <property type="entry name" value="Creatininase/forma_Hydrolase"/>
</dbReference>
<dbReference type="EC" id="3.5.2.10" evidence="6"/>
<evidence type="ECO:0000256" key="4">
    <source>
        <dbReference type="ARBA" id="ARBA00022833"/>
    </source>
</evidence>
<protein>
    <submittedName>
        <fullName evidence="6">Creatinase</fullName>
        <ecNumber evidence="6">3.5.2.10</ecNumber>
    </submittedName>
</protein>
<comment type="cofactor">
    <cofactor evidence="1">
        <name>Zn(2+)</name>
        <dbReference type="ChEBI" id="CHEBI:29105"/>
    </cofactor>
</comment>
<dbReference type="PANTHER" id="PTHR35005">
    <property type="entry name" value="3-DEHYDRO-SCYLLO-INOSOSE HYDROLASE"/>
    <property type="match status" value="1"/>
</dbReference>
<dbReference type="InterPro" id="IPR031034">
    <property type="entry name" value="Creatininase"/>
</dbReference>